<organism evidence="1 2">
    <name type="scientific">Mucilaginibacter sabulilitoris</name>
    <dbReference type="NCBI Taxonomy" id="1173583"/>
    <lineage>
        <taxon>Bacteria</taxon>
        <taxon>Pseudomonadati</taxon>
        <taxon>Bacteroidota</taxon>
        <taxon>Sphingobacteriia</taxon>
        <taxon>Sphingobacteriales</taxon>
        <taxon>Sphingobacteriaceae</taxon>
        <taxon>Mucilaginibacter</taxon>
    </lineage>
</organism>
<sequence length="47" mass="5406">MNNIKYDLEERLIDFAVMIADIIEALSNTRLGNYIAGHLYAQDAHRL</sequence>
<keyword evidence="2" id="KW-1185">Reference proteome</keyword>
<reference evidence="1 2" key="1">
    <citation type="submission" date="2023-11" db="EMBL/GenBank/DDBJ databases">
        <title>Analysis of the Genomes of Mucilaginibacter gossypii cycad 4 and M. sabulilitoris SNA2: microbes with the potential for plant growth promotion.</title>
        <authorList>
            <person name="Hirsch A.M."/>
            <person name="Humm E."/>
            <person name="Rubbi M."/>
            <person name="Del Vecchio G."/>
            <person name="Ha S.M."/>
            <person name="Pellegrini M."/>
            <person name="Gunsalus R.P."/>
        </authorList>
    </citation>
    <scope>NUCLEOTIDE SEQUENCE [LARGE SCALE GENOMIC DNA]</scope>
    <source>
        <strain evidence="1 2">SNA2</strain>
    </source>
</reference>
<gene>
    <name evidence="1" type="ORF">SNE25_27265</name>
</gene>
<name>A0ABZ0TPB8_9SPHI</name>
<evidence type="ECO:0000313" key="2">
    <source>
        <dbReference type="Proteomes" id="UP001324380"/>
    </source>
</evidence>
<dbReference type="Proteomes" id="UP001324380">
    <property type="component" value="Chromosome"/>
</dbReference>
<dbReference type="RefSeq" id="WP_321562181.1">
    <property type="nucleotide sequence ID" value="NZ_CP139558.1"/>
</dbReference>
<accession>A0ABZ0TPB8</accession>
<evidence type="ECO:0000313" key="1">
    <source>
        <dbReference type="EMBL" id="WPU93025.1"/>
    </source>
</evidence>
<dbReference type="EMBL" id="CP139558">
    <property type="protein sequence ID" value="WPU93025.1"/>
    <property type="molecule type" value="Genomic_DNA"/>
</dbReference>
<protein>
    <recommendedName>
        <fullName evidence="3">DUF86 domain-containing protein</fullName>
    </recommendedName>
</protein>
<evidence type="ECO:0008006" key="3">
    <source>
        <dbReference type="Google" id="ProtNLM"/>
    </source>
</evidence>
<proteinExistence type="predicted"/>